<evidence type="ECO:0000259" key="2">
    <source>
        <dbReference type="Pfam" id="PF01266"/>
    </source>
</evidence>
<reference evidence="3 4" key="1">
    <citation type="submission" date="2023-04" db="EMBL/GenBank/DDBJ databases">
        <title>Antarctic isolates genomes.</title>
        <authorList>
            <person name="Dimov S.G."/>
        </authorList>
    </citation>
    <scope>NUCLEOTIDE SEQUENCE [LARGE SCALE GENOMIC DNA]</scope>
    <source>
        <strain evidence="3 4">AL19</strain>
    </source>
</reference>
<keyword evidence="4" id="KW-1185">Reference proteome</keyword>
<evidence type="ECO:0000313" key="3">
    <source>
        <dbReference type="EMBL" id="MDI3234264.1"/>
    </source>
</evidence>
<dbReference type="PANTHER" id="PTHR13847:SF289">
    <property type="entry name" value="GLYCINE OXIDASE"/>
    <property type="match status" value="1"/>
</dbReference>
<feature type="domain" description="FAD dependent oxidoreductase" evidence="2">
    <location>
        <begin position="5"/>
        <end position="88"/>
    </location>
</feature>
<dbReference type="InterPro" id="IPR036188">
    <property type="entry name" value="FAD/NAD-bd_sf"/>
</dbReference>
<protein>
    <submittedName>
        <fullName evidence="3">FAD-dependent oxidoreductase</fullName>
    </submittedName>
</protein>
<dbReference type="PANTHER" id="PTHR13847">
    <property type="entry name" value="SARCOSINE DEHYDROGENASE-RELATED"/>
    <property type="match status" value="1"/>
</dbReference>
<gene>
    <name evidence="3" type="ORF">QK289_04525</name>
</gene>
<dbReference type="SUPFAM" id="SSF51905">
    <property type="entry name" value="FAD/NAD(P)-binding domain"/>
    <property type="match status" value="1"/>
</dbReference>
<dbReference type="EMBL" id="JASBQV010000004">
    <property type="protein sequence ID" value="MDI3234264.1"/>
    <property type="molecule type" value="Genomic_DNA"/>
</dbReference>
<dbReference type="SUPFAM" id="SSF54373">
    <property type="entry name" value="FAD-linked reductases, C-terminal domain"/>
    <property type="match status" value="1"/>
</dbReference>
<dbReference type="Proteomes" id="UP001243286">
    <property type="component" value="Unassembled WGS sequence"/>
</dbReference>
<organism evidence="3 4">
    <name type="scientific">Exiguobacterium antarcticum</name>
    <dbReference type="NCBI Taxonomy" id="132920"/>
    <lineage>
        <taxon>Bacteria</taxon>
        <taxon>Bacillati</taxon>
        <taxon>Bacillota</taxon>
        <taxon>Bacilli</taxon>
        <taxon>Bacillales</taxon>
        <taxon>Bacillales Family XII. Incertae Sedis</taxon>
        <taxon>Exiguobacterium</taxon>
    </lineage>
</organism>
<feature type="domain" description="FAD dependent oxidoreductase" evidence="2">
    <location>
        <begin position="101"/>
        <end position="306"/>
    </location>
</feature>
<dbReference type="RefSeq" id="WP_282354894.1">
    <property type="nucleotide sequence ID" value="NZ_JASBQV010000004.1"/>
</dbReference>
<dbReference type="Gene3D" id="3.50.50.60">
    <property type="entry name" value="FAD/NAD(P)-binding domain"/>
    <property type="match status" value="2"/>
</dbReference>
<name>A0ABT6QZZ9_9BACL</name>
<proteinExistence type="predicted"/>
<dbReference type="Gene3D" id="3.30.9.10">
    <property type="entry name" value="D-Amino Acid Oxidase, subunit A, domain 2"/>
    <property type="match status" value="1"/>
</dbReference>
<keyword evidence="1" id="KW-0560">Oxidoreductase</keyword>
<sequence>MKQPDVLIVGAGIIGLTLAYELLQRDQSVHVLDQSAVGQGATRAAAGMLATDEELSEPLHALAAVSRVLYPKLVRQLFDETGLTSGYLELPFQLRQTKQTVQFERVGQVDPRLIVRALRQAIEQRGGVIEEQVSVLRLLRDEGTVTGVETSRGQQVGRQVVIASGRGSEPLLQTIGIPIDTLPVKGDCLSVRLTTGRLEQTLFHETVYLVPKADGRIIIGATEHVGEESTTVSAGSVSDLLAAAIDVYPPIRDAPLIDIWSGVRPQTRDGLPYLGRVKGIDGLLVATGHHRHGILLAPVTAQVLADCVMNRKPEVALEAFCCRRHEEENTCKSD</sequence>
<evidence type="ECO:0000313" key="4">
    <source>
        <dbReference type="Proteomes" id="UP001243286"/>
    </source>
</evidence>
<dbReference type="Pfam" id="PF01266">
    <property type="entry name" value="DAO"/>
    <property type="match status" value="2"/>
</dbReference>
<accession>A0ABT6QZZ9</accession>
<evidence type="ECO:0000256" key="1">
    <source>
        <dbReference type="ARBA" id="ARBA00023002"/>
    </source>
</evidence>
<comment type="caution">
    <text evidence="3">The sequence shown here is derived from an EMBL/GenBank/DDBJ whole genome shotgun (WGS) entry which is preliminary data.</text>
</comment>
<dbReference type="InterPro" id="IPR006076">
    <property type="entry name" value="FAD-dep_OxRdtase"/>
</dbReference>